<dbReference type="Proteomes" id="UP001410795">
    <property type="component" value="Unassembled WGS sequence"/>
</dbReference>
<comment type="catalytic activity">
    <reaction evidence="1 6">
        <text>7,8-dihydroneopterin = 6-hydroxymethyl-7,8-dihydropterin + glycolaldehyde</text>
        <dbReference type="Rhea" id="RHEA:10540"/>
        <dbReference type="ChEBI" id="CHEBI:17001"/>
        <dbReference type="ChEBI" id="CHEBI:17071"/>
        <dbReference type="ChEBI" id="CHEBI:44841"/>
        <dbReference type="EC" id="4.1.2.25"/>
    </reaction>
</comment>
<keyword evidence="9" id="KW-1185">Reference proteome</keyword>
<dbReference type="SMART" id="SM00905">
    <property type="entry name" value="FolB"/>
    <property type="match status" value="1"/>
</dbReference>
<evidence type="ECO:0000256" key="4">
    <source>
        <dbReference type="ARBA" id="ARBA00022909"/>
    </source>
</evidence>
<dbReference type="InterPro" id="IPR043133">
    <property type="entry name" value="GTP-CH-I_C/QueF"/>
</dbReference>
<dbReference type="InterPro" id="IPR006156">
    <property type="entry name" value="Dihydroneopterin_aldolase"/>
</dbReference>
<comment type="pathway">
    <text evidence="2 6">Cofactor biosynthesis; tetrahydrofolate biosynthesis; 2-amino-4-hydroxy-6-hydroxymethyl-7,8-dihydropteridine diphosphate from 7,8-dihydroneopterin triphosphate: step 3/4.</text>
</comment>
<dbReference type="Pfam" id="PF02152">
    <property type="entry name" value="FolB"/>
    <property type="match status" value="1"/>
</dbReference>
<dbReference type="EC" id="4.1.2.25" evidence="6"/>
<dbReference type="PANTHER" id="PTHR42844">
    <property type="entry name" value="DIHYDRONEOPTERIN ALDOLASE 1-RELATED"/>
    <property type="match status" value="1"/>
</dbReference>
<comment type="similarity">
    <text evidence="3 6">Belongs to the DHNA family.</text>
</comment>
<evidence type="ECO:0000259" key="7">
    <source>
        <dbReference type="SMART" id="SM00905"/>
    </source>
</evidence>
<evidence type="ECO:0000256" key="2">
    <source>
        <dbReference type="ARBA" id="ARBA00005013"/>
    </source>
</evidence>
<evidence type="ECO:0000256" key="6">
    <source>
        <dbReference type="RuleBase" id="RU362079"/>
    </source>
</evidence>
<evidence type="ECO:0000256" key="5">
    <source>
        <dbReference type="ARBA" id="ARBA00023239"/>
    </source>
</evidence>
<proteinExistence type="inferred from homology"/>
<dbReference type="RefSeq" id="WP_221859064.1">
    <property type="nucleotide sequence ID" value="NZ_BAAAYV010000009.1"/>
</dbReference>
<evidence type="ECO:0000313" key="9">
    <source>
        <dbReference type="Proteomes" id="UP001410795"/>
    </source>
</evidence>
<dbReference type="NCBIfam" id="TIGR00526">
    <property type="entry name" value="folB_dom"/>
    <property type="match status" value="1"/>
</dbReference>
<sequence length="133" mass="14532">MNFADMIELTGLRAFGRHGVFDFERENGQEFVVDLRLGVSTTRAAETDDVADTVHYGELAEKVVGIVGGEPVNLIETLAHRIADAVMGDERIDFLIVTVHKPQAPIEAQFQDVSVTVHASRDVASARERADVA</sequence>
<organism evidence="8 9">
    <name type="scientific">Microbacterium marinilacus</name>
    <dbReference type="NCBI Taxonomy" id="415209"/>
    <lineage>
        <taxon>Bacteria</taxon>
        <taxon>Bacillati</taxon>
        <taxon>Actinomycetota</taxon>
        <taxon>Actinomycetes</taxon>
        <taxon>Micrococcales</taxon>
        <taxon>Microbacteriaceae</taxon>
        <taxon>Microbacterium</taxon>
    </lineage>
</organism>
<dbReference type="Gene3D" id="3.30.1130.10">
    <property type="match status" value="1"/>
</dbReference>
<dbReference type="PANTHER" id="PTHR42844:SF1">
    <property type="entry name" value="DIHYDRONEOPTERIN ALDOLASE 1-RELATED"/>
    <property type="match status" value="1"/>
</dbReference>
<keyword evidence="5 6" id="KW-0456">Lyase</keyword>
<accession>A0ABP7BHD2</accession>
<dbReference type="NCBIfam" id="TIGR00525">
    <property type="entry name" value="folB"/>
    <property type="match status" value="1"/>
</dbReference>
<keyword evidence="4 6" id="KW-0289">Folate biosynthesis</keyword>
<dbReference type="EMBL" id="BAAAYV010000009">
    <property type="protein sequence ID" value="GAA3659220.1"/>
    <property type="molecule type" value="Genomic_DNA"/>
</dbReference>
<reference evidence="9" key="1">
    <citation type="journal article" date="2019" name="Int. J. Syst. Evol. Microbiol.">
        <title>The Global Catalogue of Microorganisms (GCM) 10K type strain sequencing project: providing services to taxonomists for standard genome sequencing and annotation.</title>
        <authorList>
            <consortium name="The Broad Institute Genomics Platform"/>
            <consortium name="The Broad Institute Genome Sequencing Center for Infectious Disease"/>
            <person name="Wu L."/>
            <person name="Ma J."/>
        </authorList>
    </citation>
    <scope>NUCLEOTIDE SEQUENCE [LARGE SCALE GENOMIC DNA]</scope>
    <source>
        <strain evidence="9">JCM 16546</strain>
    </source>
</reference>
<evidence type="ECO:0000256" key="1">
    <source>
        <dbReference type="ARBA" id="ARBA00001353"/>
    </source>
</evidence>
<evidence type="ECO:0000256" key="3">
    <source>
        <dbReference type="ARBA" id="ARBA00005708"/>
    </source>
</evidence>
<name>A0ABP7BHD2_9MICO</name>
<dbReference type="SUPFAM" id="SSF55620">
    <property type="entry name" value="Tetrahydrobiopterin biosynthesis enzymes-like"/>
    <property type="match status" value="1"/>
</dbReference>
<evidence type="ECO:0000313" key="8">
    <source>
        <dbReference type="EMBL" id="GAA3659220.1"/>
    </source>
</evidence>
<protein>
    <recommendedName>
        <fullName evidence="6">7,8-dihydroneopterin aldolase</fullName>
        <ecNumber evidence="6">4.1.2.25</ecNumber>
    </recommendedName>
</protein>
<dbReference type="InterPro" id="IPR006157">
    <property type="entry name" value="FolB_dom"/>
</dbReference>
<dbReference type="CDD" id="cd00534">
    <property type="entry name" value="DHNA_DHNTPE"/>
    <property type="match status" value="1"/>
</dbReference>
<gene>
    <name evidence="8" type="primary">folB</name>
    <name evidence="8" type="ORF">GCM10022202_19900</name>
</gene>
<comment type="function">
    <text evidence="6">Catalyzes the conversion of 7,8-dihydroneopterin to 6-hydroxymethyl-7,8-dihydropterin.</text>
</comment>
<comment type="caution">
    <text evidence="8">The sequence shown here is derived from an EMBL/GenBank/DDBJ whole genome shotgun (WGS) entry which is preliminary data.</text>
</comment>
<feature type="domain" description="Dihydroneopterin aldolase/epimerase" evidence="7">
    <location>
        <begin position="7"/>
        <end position="119"/>
    </location>
</feature>